<feature type="compositionally biased region" description="Basic and acidic residues" evidence="1">
    <location>
        <begin position="79"/>
        <end position="96"/>
    </location>
</feature>
<dbReference type="RefSeq" id="WP_382392442.1">
    <property type="nucleotide sequence ID" value="NZ_JBHUNA010000013.1"/>
</dbReference>
<sequence length="96" mass="10935">MSKKDKVKYSDFTNVQNQRNTLIPEEFPEGPFGSEINDEELEGSKSTPWEEGQSRESAFVYPDKEQHDDLPRQTPGAHPLHDEPGDAHPEEKNKGQ</sequence>
<organism evidence="2 3">
    <name type="scientific">Lentibacillus juripiscarius</name>
    <dbReference type="NCBI Taxonomy" id="257446"/>
    <lineage>
        <taxon>Bacteria</taxon>
        <taxon>Bacillati</taxon>
        <taxon>Bacillota</taxon>
        <taxon>Bacilli</taxon>
        <taxon>Bacillales</taxon>
        <taxon>Bacillaceae</taxon>
        <taxon>Lentibacillus</taxon>
    </lineage>
</organism>
<feature type="compositionally biased region" description="Basic and acidic residues" evidence="1">
    <location>
        <begin position="62"/>
        <end position="71"/>
    </location>
</feature>
<dbReference type="Proteomes" id="UP001597502">
    <property type="component" value="Unassembled WGS sequence"/>
</dbReference>
<keyword evidence="3" id="KW-1185">Reference proteome</keyword>
<evidence type="ECO:0000256" key="1">
    <source>
        <dbReference type="SAM" id="MobiDB-lite"/>
    </source>
</evidence>
<name>A0ABW5V3Y4_9BACI</name>
<feature type="region of interest" description="Disordered" evidence="1">
    <location>
        <begin position="1"/>
        <end position="96"/>
    </location>
</feature>
<evidence type="ECO:0008006" key="4">
    <source>
        <dbReference type="Google" id="ProtNLM"/>
    </source>
</evidence>
<evidence type="ECO:0000313" key="2">
    <source>
        <dbReference type="EMBL" id="MFD2760692.1"/>
    </source>
</evidence>
<reference evidence="3" key="1">
    <citation type="journal article" date="2019" name="Int. J. Syst. Evol. Microbiol.">
        <title>The Global Catalogue of Microorganisms (GCM) 10K type strain sequencing project: providing services to taxonomists for standard genome sequencing and annotation.</title>
        <authorList>
            <consortium name="The Broad Institute Genomics Platform"/>
            <consortium name="The Broad Institute Genome Sequencing Center for Infectious Disease"/>
            <person name="Wu L."/>
            <person name="Ma J."/>
        </authorList>
    </citation>
    <scope>NUCLEOTIDE SEQUENCE [LARGE SCALE GENOMIC DNA]</scope>
    <source>
        <strain evidence="3">TISTR 1535</strain>
    </source>
</reference>
<protein>
    <recommendedName>
        <fullName evidence="4">Cytosolic protein</fullName>
    </recommendedName>
</protein>
<proteinExistence type="predicted"/>
<accession>A0ABW5V3Y4</accession>
<dbReference type="EMBL" id="JBHUNA010000013">
    <property type="protein sequence ID" value="MFD2760692.1"/>
    <property type="molecule type" value="Genomic_DNA"/>
</dbReference>
<evidence type="ECO:0000313" key="3">
    <source>
        <dbReference type="Proteomes" id="UP001597502"/>
    </source>
</evidence>
<feature type="compositionally biased region" description="Polar residues" evidence="1">
    <location>
        <begin position="11"/>
        <end position="21"/>
    </location>
</feature>
<comment type="caution">
    <text evidence="2">The sequence shown here is derived from an EMBL/GenBank/DDBJ whole genome shotgun (WGS) entry which is preliminary data.</text>
</comment>
<gene>
    <name evidence="2" type="ORF">ACFSUO_06845</name>
</gene>